<evidence type="ECO:0000256" key="1">
    <source>
        <dbReference type="SAM" id="SignalP"/>
    </source>
</evidence>
<feature type="chain" id="PRO_5043720214" description="Secreted protein" evidence="1">
    <location>
        <begin position="22"/>
        <end position="96"/>
    </location>
</feature>
<reference evidence="2 3" key="1">
    <citation type="journal article" date="2021" name="J. Hered.">
        <title>A chromosome-level genome assembly of the parasitoid wasp, Cotesia glomerata (Hymenoptera: Braconidae).</title>
        <authorList>
            <person name="Pinto B.J."/>
            <person name="Weis J.J."/>
            <person name="Gamble T."/>
            <person name="Ode P.J."/>
            <person name="Paul R."/>
            <person name="Zaspel J.M."/>
        </authorList>
    </citation>
    <scope>NUCLEOTIDE SEQUENCE [LARGE SCALE GENOMIC DNA]</scope>
    <source>
        <strain evidence="2">CgM1</strain>
    </source>
</reference>
<dbReference type="AlphaFoldDB" id="A0AAV7I4E2"/>
<accession>A0AAV7I4E2</accession>
<evidence type="ECO:0000313" key="2">
    <source>
        <dbReference type="EMBL" id="KAH0546049.1"/>
    </source>
</evidence>
<dbReference type="EMBL" id="JAHXZJ010002237">
    <property type="protein sequence ID" value="KAH0546049.1"/>
    <property type="molecule type" value="Genomic_DNA"/>
</dbReference>
<gene>
    <name evidence="2" type="ORF">KQX54_006153</name>
</gene>
<proteinExistence type="predicted"/>
<evidence type="ECO:0008006" key="4">
    <source>
        <dbReference type="Google" id="ProtNLM"/>
    </source>
</evidence>
<protein>
    <recommendedName>
        <fullName evidence="4">Secreted protein</fullName>
    </recommendedName>
</protein>
<keyword evidence="3" id="KW-1185">Reference proteome</keyword>
<name>A0AAV7I4E2_COTGL</name>
<organism evidence="2 3">
    <name type="scientific">Cotesia glomerata</name>
    <name type="common">Lepidopteran parasitic wasp</name>
    <name type="synonym">Apanteles glomeratus</name>
    <dbReference type="NCBI Taxonomy" id="32391"/>
    <lineage>
        <taxon>Eukaryota</taxon>
        <taxon>Metazoa</taxon>
        <taxon>Ecdysozoa</taxon>
        <taxon>Arthropoda</taxon>
        <taxon>Hexapoda</taxon>
        <taxon>Insecta</taxon>
        <taxon>Pterygota</taxon>
        <taxon>Neoptera</taxon>
        <taxon>Endopterygota</taxon>
        <taxon>Hymenoptera</taxon>
        <taxon>Apocrita</taxon>
        <taxon>Ichneumonoidea</taxon>
        <taxon>Braconidae</taxon>
        <taxon>Microgastrinae</taxon>
        <taxon>Cotesia</taxon>
    </lineage>
</organism>
<evidence type="ECO:0000313" key="3">
    <source>
        <dbReference type="Proteomes" id="UP000826195"/>
    </source>
</evidence>
<dbReference type="Proteomes" id="UP000826195">
    <property type="component" value="Unassembled WGS sequence"/>
</dbReference>
<sequence length="96" mass="10781">MENTLGPFFLAVGKILSLISSSFLCSQRNQERVFSQEIECSSALARNEEAAKCRAPLPSYHSVYQLLMTFRGSNSWSEKLTSPSGDPFNQCRSVWL</sequence>
<feature type="signal peptide" evidence="1">
    <location>
        <begin position="1"/>
        <end position="21"/>
    </location>
</feature>
<comment type="caution">
    <text evidence="2">The sequence shown here is derived from an EMBL/GenBank/DDBJ whole genome shotgun (WGS) entry which is preliminary data.</text>
</comment>
<keyword evidence="1" id="KW-0732">Signal</keyword>